<name>A0A840UUI8_9FIRM</name>
<dbReference type="AlphaFoldDB" id="A0A840UUI8"/>
<keyword evidence="3 4" id="KW-0560">Oxidoreductase</keyword>
<dbReference type="PANTHER" id="PTHR36925:SF1">
    <property type="entry name" value="COBALT-PRECORRIN-6A REDUCTASE"/>
    <property type="match status" value="1"/>
</dbReference>
<dbReference type="EC" id="1.3.1.54" evidence="4"/>
<organism evidence="4 5">
    <name type="scientific">Pectinatus brassicae</name>
    <dbReference type="NCBI Taxonomy" id="862415"/>
    <lineage>
        <taxon>Bacteria</taxon>
        <taxon>Bacillati</taxon>
        <taxon>Bacillota</taxon>
        <taxon>Negativicutes</taxon>
        <taxon>Selenomonadales</taxon>
        <taxon>Selenomonadaceae</taxon>
        <taxon>Pectinatus</taxon>
    </lineage>
</organism>
<dbReference type="PROSITE" id="PS51014">
    <property type="entry name" value="COBK_CBIJ"/>
    <property type="match status" value="1"/>
</dbReference>
<accession>A0A840UUI8</accession>
<keyword evidence="2" id="KW-0169">Cobalamin biosynthesis</keyword>
<sequence length="255" mass="28458">MIFLAAGTQDAREIALLLLEKGYEVTASVVSEYGKILLQEQKNLTVIEKMLDEKLLRECLQNSKVNIFIDASHPYAVNISKTAMQVCEELGIVYIRYERPITALPQYDKLYKVESFEAAAVKAFELGDNVFLTTGSRHLREFTDCRKENQQLTVRVLPALESVQACINEKISLKDIIAMQGPFSHALNKAMYAQTKAQVVVMKNSGKLGGTDTKITAAIEAGLALIVIDRPQIKYKNIFTDKEALLKKIGQSIVD</sequence>
<dbReference type="GO" id="GO:0016994">
    <property type="term" value="F:precorrin-6A reductase activity"/>
    <property type="evidence" value="ECO:0007669"/>
    <property type="project" value="UniProtKB-EC"/>
</dbReference>
<dbReference type="GO" id="GO:0009236">
    <property type="term" value="P:cobalamin biosynthetic process"/>
    <property type="evidence" value="ECO:0007669"/>
    <property type="project" value="UniProtKB-UniPathway"/>
</dbReference>
<comment type="caution">
    <text evidence="4">The sequence shown here is derived from an EMBL/GenBank/DDBJ whole genome shotgun (WGS) entry which is preliminary data.</text>
</comment>
<evidence type="ECO:0000256" key="3">
    <source>
        <dbReference type="ARBA" id="ARBA00023002"/>
    </source>
</evidence>
<dbReference type="UniPathway" id="UPA00148"/>
<evidence type="ECO:0000313" key="4">
    <source>
        <dbReference type="EMBL" id="MBB5336603.1"/>
    </source>
</evidence>
<dbReference type="NCBIfam" id="TIGR00715">
    <property type="entry name" value="precor6x_red"/>
    <property type="match status" value="1"/>
</dbReference>
<dbReference type="PANTHER" id="PTHR36925">
    <property type="entry name" value="COBALT-PRECORRIN-6A REDUCTASE"/>
    <property type="match status" value="1"/>
</dbReference>
<evidence type="ECO:0000313" key="5">
    <source>
        <dbReference type="Proteomes" id="UP000559117"/>
    </source>
</evidence>
<reference evidence="4 5" key="1">
    <citation type="submission" date="2020-08" db="EMBL/GenBank/DDBJ databases">
        <title>Genomic Encyclopedia of Type Strains, Phase IV (KMG-IV): sequencing the most valuable type-strain genomes for metagenomic binning, comparative biology and taxonomic classification.</title>
        <authorList>
            <person name="Goeker M."/>
        </authorList>
    </citation>
    <scope>NUCLEOTIDE SEQUENCE [LARGE SCALE GENOMIC DNA]</scope>
    <source>
        <strain evidence="4 5">DSM 24661</strain>
    </source>
</reference>
<gene>
    <name evidence="4" type="ORF">HNR32_001753</name>
</gene>
<comment type="pathway">
    <text evidence="1">Cofactor biosynthesis; adenosylcobalamin biosynthesis.</text>
</comment>
<dbReference type="InterPro" id="IPR003723">
    <property type="entry name" value="Precorrin-6x_reduct"/>
</dbReference>
<protein>
    <submittedName>
        <fullName evidence="4">Precorrin-6A/cobalt-precorrin-6A reductase</fullName>
        <ecNumber evidence="4">1.3.1.106</ecNumber>
        <ecNumber evidence="4">1.3.1.54</ecNumber>
    </submittedName>
</protein>
<dbReference type="RefSeq" id="WP_183861689.1">
    <property type="nucleotide sequence ID" value="NZ_JACHFH010000020.1"/>
</dbReference>
<evidence type="ECO:0000256" key="1">
    <source>
        <dbReference type="ARBA" id="ARBA00004953"/>
    </source>
</evidence>
<proteinExistence type="predicted"/>
<dbReference type="EMBL" id="JACHFH010000020">
    <property type="protein sequence ID" value="MBB5336603.1"/>
    <property type="molecule type" value="Genomic_DNA"/>
</dbReference>
<evidence type="ECO:0000256" key="2">
    <source>
        <dbReference type="ARBA" id="ARBA00022573"/>
    </source>
</evidence>
<dbReference type="Pfam" id="PF02571">
    <property type="entry name" value="CbiJ"/>
    <property type="match status" value="1"/>
</dbReference>
<keyword evidence="5" id="KW-1185">Reference proteome</keyword>
<dbReference type="Proteomes" id="UP000559117">
    <property type="component" value="Unassembled WGS sequence"/>
</dbReference>
<dbReference type="EC" id="1.3.1.106" evidence="4"/>